<dbReference type="KEGG" id="hazt:108675059"/>
<dbReference type="InterPro" id="IPR009027">
    <property type="entry name" value="Ribosomal_bL9/RNase_H1_N"/>
</dbReference>
<evidence type="ECO:0000256" key="5">
    <source>
        <dbReference type="ARBA" id="ARBA00035381"/>
    </source>
</evidence>
<evidence type="ECO:0000259" key="6">
    <source>
        <dbReference type="Pfam" id="PF01281"/>
    </source>
</evidence>
<dbReference type="OMA" id="HCAFRRI"/>
<feature type="domain" description="Ribosomal protein L9" evidence="6">
    <location>
        <begin position="90"/>
        <end position="135"/>
    </location>
</feature>
<evidence type="ECO:0000313" key="8">
    <source>
        <dbReference type="RefSeq" id="XP_018018531.1"/>
    </source>
</evidence>
<dbReference type="RefSeq" id="XP_018018531.1">
    <property type="nucleotide sequence ID" value="XM_018163042.2"/>
</dbReference>
<dbReference type="GO" id="GO:0005840">
    <property type="term" value="C:ribosome"/>
    <property type="evidence" value="ECO:0007669"/>
    <property type="project" value="UniProtKB-KW"/>
</dbReference>
<dbReference type="RefSeq" id="XP_018018533.1">
    <property type="nucleotide sequence ID" value="XM_018163044.2"/>
</dbReference>
<evidence type="ECO:0000256" key="3">
    <source>
        <dbReference type="ARBA" id="ARBA00023274"/>
    </source>
</evidence>
<sequence length="320" mass="35823">MAHPLFRLAHLIGQAGNKQMKAAASGSTISSSLQLQIRHTHVVEHFTPKTYQTRFPEKMPDATQSHKLSDPRYIYKTVRQENKMKPEPLKVLLLQTVEGIGQAGDVVSLSPFKARKNLLLPKLGVYASPENLEKYAHLKETGREDQPSSIYAKQTVEFLGGAYVTVVMSIHVPWVLTAEHVRISMRRMGIIAPAHAIQLPPKPLEGPNLDYQQKFFYVTVTVNNKERVNVRCSIHHVTADYSRKLPFTSLNHINEPPIAVFPEDQEYLTALYNQRPPLTAYSEPQLTPEMVAQGLTSTSHLDKAELLSFATPSTAAMPVV</sequence>
<reference evidence="8 10" key="1">
    <citation type="submission" date="2023-09" db="UniProtKB">
        <authorList>
            <consortium name="RefSeq"/>
        </authorList>
    </citation>
    <scope>IDENTIFICATION</scope>
    <source>
        <tissue evidence="8 9">Whole organism</tissue>
    </source>
</reference>
<dbReference type="GO" id="GO:0003735">
    <property type="term" value="F:structural constituent of ribosome"/>
    <property type="evidence" value="ECO:0007669"/>
    <property type="project" value="InterPro"/>
</dbReference>
<evidence type="ECO:0000313" key="9">
    <source>
        <dbReference type="RefSeq" id="XP_018018532.1"/>
    </source>
</evidence>
<dbReference type="SUPFAM" id="SSF55658">
    <property type="entry name" value="L9 N-domain-like"/>
    <property type="match status" value="1"/>
</dbReference>
<dbReference type="CTD" id="65005"/>
<dbReference type="InterPro" id="IPR036935">
    <property type="entry name" value="Ribosomal_bL9_N_sf"/>
</dbReference>
<gene>
    <name evidence="8 9 10" type="primary">LOC108675059</name>
</gene>
<dbReference type="GO" id="GO:1990904">
    <property type="term" value="C:ribonucleoprotein complex"/>
    <property type="evidence" value="ECO:0007669"/>
    <property type="project" value="UniProtKB-KW"/>
</dbReference>
<dbReference type="Pfam" id="PF01281">
    <property type="entry name" value="Ribosomal_L9_N"/>
    <property type="match status" value="1"/>
</dbReference>
<evidence type="ECO:0000313" key="7">
    <source>
        <dbReference type="Proteomes" id="UP000694843"/>
    </source>
</evidence>
<dbReference type="PANTHER" id="PTHR21368">
    <property type="entry name" value="50S RIBOSOMAL PROTEIN L9"/>
    <property type="match status" value="1"/>
</dbReference>
<keyword evidence="7" id="KW-1185">Reference proteome</keyword>
<evidence type="ECO:0000256" key="4">
    <source>
        <dbReference type="ARBA" id="ARBA00035194"/>
    </source>
</evidence>
<dbReference type="GeneID" id="108675059"/>
<dbReference type="Proteomes" id="UP000694843">
    <property type="component" value="Unplaced"/>
</dbReference>
<keyword evidence="2 8" id="KW-0689">Ribosomal protein</keyword>
<dbReference type="OrthoDB" id="5555409at2759"/>
<accession>A0A8B7NXN6</accession>
<dbReference type="Gene3D" id="3.40.5.10">
    <property type="entry name" value="Ribosomal protein L9, N-terminal domain"/>
    <property type="match status" value="1"/>
</dbReference>
<evidence type="ECO:0000256" key="2">
    <source>
        <dbReference type="ARBA" id="ARBA00022980"/>
    </source>
</evidence>
<name>A0A8B7NXN6_HYAAZ</name>
<dbReference type="InterPro" id="IPR020070">
    <property type="entry name" value="Ribosomal_bL9_N"/>
</dbReference>
<evidence type="ECO:0000313" key="10">
    <source>
        <dbReference type="RefSeq" id="XP_018018533.1"/>
    </source>
</evidence>
<protein>
    <recommendedName>
        <fullName evidence="4">Large ribosomal subunit protein bL9m</fullName>
    </recommendedName>
    <alternativeName>
        <fullName evidence="5">39S ribosomal protein L9, mitochondrial</fullName>
    </alternativeName>
</protein>
<keyword evidence="3" id="KW-0687">Ribonucleoprotein</keyword>
<dbReference type="AlphaFoldDB" id="A0A8B7NXN6"/>
<dbReference type="GO" id="GO:0006412">
    <property type="term" value="P:translation"/>
    <property type="evidence" value="ECO:0007669"/>
    <property type="project" value="InterPro"/>
</dbReference>
<comment type="similarity">
    <text evidence="1">Belongs to the bacterial ribosomal protein bL9 family.</text>
</comment>
<evidence type="ECO:0000256" key="1">
    <source>
        <dbReference type="ARBA" id="ARBA00010605"/>
    </source>
</evidence>
<organism evidence="10">
    <name type="scientific">Hyalella azteca</name>
    <name type="common">Amphipod</name>
    <dbReference type="NCBI Taxonomy" id="294128"/>
    <lineage>
        <taxon>Eukaryota</taxon>
        <taxon>Metazoa</taxon>
        <taxon>Ecdysozoa</taxon>
        <taxon>Arthropoda</taxon>
        <taxon>Crustacea</taxon>
        <taxon>Multicrustacea</taxon>
        <taxon>Malacostraca</taxon>
        <taxon>Eumalacostraca</taxon>
        <taxon>Peracarida</taxon>
        <taxon>Amphipoda</taxon>
        <taxon>Senticaudata</taxon>
        <taxon>Talitrida</taxon>
        <taxon>Talitroidea</taxon>
        <taxon>Hyalellidae</taxon>
        <taxon>Hyalella</taxon>
    </lineage>
</organism>
<dbReference type="RefSeq" id="XP_018018532.1">
    <property type="nucleotide sequence ID" value="XM_018163043.2"/>
</dbReference>
<proteinExistence type="inferred from homology"/>
<dbReference type="InterPro" id="IPR000244">
    <property type="entry name" value="Ribosomal_bL9"/>
</dbReference>